<reference evidence="1" key="1">
    <citation type="submission" date="2022-11" db="EMBL/GenBank/DDBJ databases">
        <title>Salinimicrobium profundisediminis sp. nov., isolated from deep-sea sediment of the Mariana Trench.</title>
        <authorList>
            <person name="Fu H."/>
        </authorList>
    </citation>
    <scope>NUCLEOTIDE SEQUENCE</scope>
    <source>
        <strain evidence="1">MT39</strain>
    </source>
</reference>
<dbReference type="Pfam" id="PF00756">
    <property type="entry name" value="Esterase"/>
    <property type="match status" value="1"/>
</dbReference>
<dbReference type="InterPro" id="IPR000801">
    <property type="entry name" value="Esterase-like"/>
</dbReference>
<dbReference type="GO" id="GO:0016787">
    <property type="term" value="F:hydrolase activity"/>
    <property type="evidence" value="ECO:0007669"/>
    <property type="project" value="UniProtKB-KW"/>
</dbReference>
<dbReference type="InterPro" id="IPR011990">
    <property type="entry name" value="TPR-like_helical_dom_sf"/>
</dbReference>
<dbReference type="Proteomes" id="UP001148482">
    <property type="component" value="Unassembled WGS sequence"/>
</dbReference>
<gene>
    <name evidence="1" type="ORF">OQ279_11255</name>
</gene>
<dbReference type="SUPFAM" id="SSF53474">
    <property type="entry name" value="alpha/beta-Hydrolases"/>
    <property type="match status" value="1"/>
</dbReference>
<dbReference type="PANTHER" id="PTHR48098">
    <property type="entry name" value="ENTEROCHELIN ESTERASE-RELATED"/>
    <property type="match status" value="1"/>
</dbReference>
<dbReference type="PANTHER" id="PTHR48098:SF6">
    <property type="entry name" value="FERRI-BACILLIBACTIN ESTERASE BESA"/>
    <property type="match status" value="1"/>
</dbReference>
<dbReference type="Gene3D" id="1.25.40.10">
    <property type="entry name" value="Tetratricopeptide repeat domain"/>
    <property type="match status" value="1"/>
</dbReference>
<dbReference type="SUPFAM" id="SSF48452">
    <property type="entry name" value="TPR-like"/>
    <property type="match status" value="1"/>
</dbReference>
<keyword evidence="1" id="KW-0378">Hydrolase</keyword>
<protein>
    <submittedName>
        <fullName evidence="1">Alpha/beta hydrolase-fold protein</fullName>
    </submittedName>
</protein>
<name>A0A9X3CXW7_9FLAO</name>
<dbReference type="AlphaFoldDB" id="A0A9X3CXW7"/>
<dbReference type="InterPro" id="IPR050583">
    <property type="entry name" value="Mycobacterial_A85_antigen"/>
</dbReference>
<accession>A0A9X3CXW7</accession>
<dbReference type="InterPro" id="IPR029058">
    <property type="entry name" value="AB_hydrolase_fold"/>
</dbReference>
<keyword evidence="2" id="KW-1185">Reference proteome</keyword>
<proteinExistence type="predicted"/>
<comment type="caution">
    <text evidence="1">The sequence shown here is derived from an EMBL/GenBank/DDBJ whole genome shotgun (WGS) entry which is preliminary data.</text>
</comment>
<dbReference type="EMBL" id="JAPJDA010000017">
    <property type="protein sequence ID" value="MCX2838724.1"/>
    <property type="molecule type" value="Genomic_DNA"/>
</dbReference>
<dbReference type="RefSeq" id="WP_266070021.1">
    <property type="nucleotide sequence ID" value="NZ_JAPJDA010000017.1"/>
</dbReference>
<evidence type="ECO:0000313" key="2">
    <source>
        <dbReference type="Proteomes" id="UP001148482"/>
    </source>
</evidence>
<sequence length="381" mass="44120">MKKLYILACLFLIVQLSFSQTIYKTINSSKLGEQRELKIQLPRNYDQNTDKIYPVIIVLDGDYLFEPMAGNVDYYSYWDEIPETIVVGVNQVRSRHDDCSYDPKNFLPEKKGAQFFEFLGMELLPFIDNNYRTSRFTAIAGHDITSNFINYYLFKPNPLFKAYINLSPDLAPEMSNRIAQSLSKAEAPCWYYLATGSNDVPDLKKQVTAFDQQLAVIENKNLHYDFESFEAANHYTLIANAIPRALEHIFQTYKPISLEDYDKVIALEGSAFEYLLEKYSLIEGNFGIQKPVRINDYLAIGKALEYREQWDELEKLGELAQKQYPNMALANYYLARSYEANGRPKKAMKTYQSAYGKEEVAFITVDFMLKKADLIKQDFGY</sequence>
<organism evidence="1 2">
    <name type="scientific">Salinimicrobium profundisediminis</name>
    <dbReference type="NCBI Taxonomy" id="2994553"/>
    <lineage>
        <taxon>Bacteria</taxon>
        <taxon>Pseudomonadati</taxon>
        <taxon>Bacteroidota</taxon>
        <taxon>Flavobacteriia</taxon>
        <taxon>Flavobacteriales</taxon>
        <taxon>Flavobacteriaceae</taxon>
        <taxon>Salinimicrobium</taxon>
    </lineage>
</organism>
<dbReference type="Gene3D" id="3.40.50.1820">
    <property type="entry name" value="alpha/beta hydrolase"/>
    <property type="match status" value="1"/>
</dbReference>
<evidence type="ECO:0000313" key="1">
    <source>
        <dbReference type="EMBL" id="MCX2838724.1"/>
    </source>
</evidence>